<evidence type="ECO:0000313" key="1">
    <source>
        <dbReference type="EMBL" id="TYC61549.1"/>
    </source>
</evidence>
<organism evidence="1 2">
    <name type="scientific">Zoogloea oleivorans</name>
    <dbReference type="NCBI Taxonomy" id="1552750"/>
    <lineage>
        <taxon>Bacteria</taxon>
        <taxon>Pseudomonadati</taxon>
        <taxon>Pseudomonadota</taxon>
        <taxon>Betaproteobacteria</taxon>
        <taxon>Rhodocyclales</taxon>
        <taxon>Zoogloeaceae</taxon>
        <taxon>Zoogloea</taxon>
    </lineage>
</organism>
<dbReference type="AlphaFoldDB" id="A0A6C2D7J6"/>
<protein>
    <submittedName>
        <fullName evidence="1">PilZ domain-containing protein</fullName>
    </submittedName>
</protein>
<dbReference type="EMBL" id="SDKK01000002">
    <property type="protein sequence ID" value="TYC61549.1"/>
    <property type="molecule type" value="Genomic_DNA"/>
</dbReference>
<comment type="caution">
    <text evidence="1">The sequence shown here is derived from an EMBL/GenBank/DDBJ whole genome shotgun (WGS) entry which is preliminary data.</text>
</comment>
<proteinExistence type="predicted"/>
<dbReference type="Proteomes" id="UP000389128">
    <property type="component" value="Unassembled WGS sequence"/>
</dbReference>
<keyword evidence="2" id="KW-1185">Reference proteome</keyword>
<evidence type="ECO:0000313" key="2">
    <source>
        <dbReference type="Proteomes" id="UP000389128"/>
    </source>
</evidence>
<dbReference type="RefSeq" id="WP_148577543.1">
    <property type="nucleotide sequence ID" value="NZ_JAVEUW010000151.1"/>
</dbReference>
<gene>
    <name evidence="1" type="ORF">ETQ85_02465</name>
</gene>
<accession>A0A6C2D7J6</accession>
<name>A0A6C2D7J6_9RHOO</name>
<dbReference type="OrthoDB" id="8526691at2"/>
<sequence length="141" mass="15536">MAENVTESEIENPERRKRQRFVAKRWGSVCFWIRVDGERIPLNDLSLEGFSVPAEAPLPEPKTFPFVLQIEGIPDEVRGEARTMNFVVGEGGGQLGCRFLSFVGDGGMVLHDWLTAHLISTATLRISEKEAAAIVAGPSLI</sequence>
<reference evidence="1 2" key="1">
    <citation type="submission" date="2019-01" db="EMBL/GenBank/DDBJ databases">
        <title>Zoogloea oleivorans genome sequencing and assembly.</title>
        <authorList>
            <person name="Tancsics A."/>
            <person name="Farkas M."/>
            <person name="Kriszt B."/>
            <person name="Maroti G."/>
            <person name="Horvath B."/>
        </authorList>
    </citation>
    <scope>NUCLEOTIDE SEQUENCE [LARGE SCALE GENOMIC DNA]</scope>
    <source>
        <strain evidence="1 2">Buc</strain>
    </source>
</reference>
<dbReference type="SUPFAM" id="SSF141371">
    <property type="entry name" value="PilZ domain-like"/>
    <property type="match status" value="1"/>
</dbReference>